<evidence type="ECO:0000313" key="2">
    <source>
        <dbReference type="Proteomes" id="UP000654913"/>
    </source>
</evidence>
<dbReference type="GeneID" id="64973728"/>
<proteinExistence type="predicted"/>
<dbReference type="EMBL" id="AP024446">
    <property type="protein sequence ID" value="BCS23723.1"/>
    <property type="molecule type" value="Genomic_DNA"/>
</dbReference>
<reference evidence="1" key="2">
    <citation type="submission" date="2021-02" db="EMBL/GenBank/DDBJ databases">
        <title>Aspergillus puulaauensis MK2 genome sequence.</title>
        <authorList>
            <person name="Futagami T."/>
            <person name="Mori K."/>
            <person name="Kadooka C."/>
            <person name="Tanaka T."/>
        </authorList>
    </citation>
    <scope>NUCLEOTIDE SEQUENCE</scope>
    <source>
        <strain evidence="1">MK2</strain>
    </source>
</reference>
<dbReference type="AlphaFoldDB" id="A0A7R8ANE3"/>
<gene>
    <name evidence="1" type="ORF">APUU_40167A</name>
</gene>
<dbReference type="Proteomes" id="UP000654913">
    <property type="component" value="Chromosome 4"/>
</dbReference>
<name>A0A7R8ANE3_9EURO</name>
<organism evidence="1 2">
    <name type="scientific">Aspergillus puulaauensis</name>
    <dbReference type="NCBI Taxonomy" id="1220207"/>
    <lineage>
        <taxon>Eukaryota</taxon>
        <taxon>Fungi</taxon>
        <taxon>Dikarya</taxon>
        <taxon>Ascomycota</taxon>
        <taxon>Pezizomycotina</taxon>
        <taxon>Eurotiomycetes</taxon>
        <taxon>Eurotiomycetidae</taxon>
        <taxon>Eurotiales</taxon>
        <taxon>Aspergillaceae</taxon>
        <taxon>Aspergillus</taxon>
    </lineage>
</organism>
<reference evidence="1" key="1">
    <citation type="submission" date="2021-01" db="EMBL/GenBank/DDBJ databases">
        <authorList>
            <consortium name="Aspergillus puulaauensis MK2 genome sequencing consortium"/>
            <person name="Kazuki M."/>
            <person name="Futagami T."/>
        </authorList>
    </citation>
    <scope>NUCLEOTIDE SEQUENCE</scope>
    <source>
        <strain evidence="1">MK2</strain>
    </source>
</reference>
<protein>
    <submittedName>
        <fullName evidence="1">Uncharacterized protein</fullName>
    </submittedName>
</protein>
<accession>A0A7R8ANE3</accession>
<evidence type="ECO:0000313" key="1">
    <source>
        <dbReference type="EMBL" id="BCS23723.1"/>
    </source>
</evidence>
<dbReference type="OrthoDB" id="5424750at2759"/>
<dbReference type="RefSeq" id="XP_041555917.1">
    <property type="nucleotide sequence ID" value="XM_041703209.1"/>
</dbReference>
<sequence length="132" mass="15640">MSVTVTLGKQCSAYFRKFWLRQFIRFINRNTSFINGHGERVWIDEAHILNNLHMSTSELDPLDVEHSTVWVTNSELRRKGVRYTLHWRLPPEGPMDAPEESVFLPWNDEEFKRENKLAKLTKKEEKARSRAP</sequence>
<dbReference type="KEGG" id="apuu:APUU_40167A"/>
<keyword evidence="2" id="KW-1185">Reference proteome</keyword>